<keyword evidence="5" id="KW-1185">Reference proteome</keyword>
<dbReference type="PANTHER" id="PTHR33495">
    <property type="entry name" value="ANTI-SIGMA FACTOR ANTAGONIST TM_1081-RELATED-RELATED"/>
    <property type="match status" value="1"/>
</dbReference>
<dbReference type="AlphaFoldDB" id="A0A919J116"/>
<comment type="similarity">
    <text evidence="1 2">Belongs to the anti-sigma-factor antagonist family.</text>
</comment>
<dbReference type="InterPro" id="IPR003658">
    <property type="entry name" value="Anti-sigma_ant"/>
</dbReference>
<sequence length="107" mass="10954">MVQVHGDLDMATSPELQASLQHQIDAGERQIVVDLAGVGFMDSSALGALVIGFKAVRDLGGRLRLAAPQRVVRNVLSITTVDQAIGVFDSVEAAEADVSPAGGTAGG</sequence>
<dbReference type="PANTHER" id="PTHR33495:SF2">
    <property type="entry name" value="ANTI-SIGMA FACTOR ANTAGONIST TM_1081-RELATED"/>
    <property type="match status" value="1"/>
</dbReference>
<dbReference type="InterPro" id="IPR036513">
    <property type="entry name" value="STAS_dom_sf"/>
</dbReference>
<organism evidence="4 5">
    <name type="scientific">Paractinoplanes ferrugineus</name>
    <dbReference type="NCBI Taxonomy" id="113564"/>
    <lineage>
        <taxon>Bacteria</taxon>
        <taxon>Bacillati</taxon>
        <taxon>Actinomycetota</taxon>
        <taxon>Actinomycetes</taxon>
        <taxon>Micromonosporales</taxon>
        <taxon>Micromonosporaceae</taxon>
        <taxon>Paractinoplanes</taxon>
    </lineage>
</organism>
<name>A0A919J116_9ACTN</name>
<dbReference type="NCBIfam" id="TIGR00377">
    <property type="entry name" value="ant_ant_sig"/>
    <property type="match status" value="1"/>
</dbReference>
<evidence type="ECO:0000256" key="2">
    <source>
        <dbReference type="RuleBase" id="RU003749"/>
    </source>
</evidence>
<dbReference type="CDD" id="cd07043">
    <property type="entry name" value="STAS_anti-anti-sigma_factors"/>
    <property type="match status" value="1"/>
</dbReference>
<evidence type="ECO:0000259" key="3">
    <source>
        <dbReference type="PROSITE" id="PS50801"/>
    </source>
</evidence>
<proteinExistence type="inferred from homology"/>
<feature type="domain" description="STAS" evidence="3">
    <location>
        <begin position="1"/>
        <end position="98"/>
    </location>
</feature>
<evidence type="ECO:0000313" key="4">
    <source>
        <dbReference type="EMBL" id="GIE11517.1"/>
    </source>
</evidence>
<dbReference type="EMBL" id="BOMM01000029">
    <property type="protein sequence ID" value="GIE11517.1"/>
    <property type="molecule type" value="Genomic_DNA"/>
</dbReference>
<comment type="caution">
    <text evidence="4">The sequence shown here is derived from an EMBL/GenBank/DDBJ whole genome shotgun (WGS) entry which is preliminary data.</text>
</comment>
<evidence type="ECO:0000256" key="1">
    <source>
        <dbReference type="ARBA" id="ARBA00009013"/>
    </source>
</evidence>
<accession>A0A919J116</accession>
<dbReference type="InterPro" id="IPR002645">
    <property type="entry name" value="STAS_dom"/>
</dbReference>
<dbReference type="Pfam" id="PF01740">
    <property type="entry name" value="STAS"/>
    <property type="match status" value="1"/>
</dbReference>
<dbReference type="Gene3D" id="3.30.750.24">
    <property type="entry name" value="STAS domain"/>
    <property type="match status" value="1"/>
</dbReference>
<reference evidence="4" key="1">
    <citation type="submission" date="2021-01" db="EMBL/GenBank/DDBJ databases">
        <title>Whole genome shotgun sequence of Actinoplanes ferrugineus NBRC 15555.</title>
        <authorList>
            <person name="Komaki H."/>
            <person name="Tamura T."/>
        </authorList>
    </citation>
    <scope>NUCLEOTIDE SEQUENCE</scope>
    <source>
        <strain evidence="4">NBRC 15555</strain>
    </source>
</reference>
<dbReference type="PROSITE" id="PS50801">
    <property type="entry name" value="STAS"/>
    <property type="match status" value="1"/>
</dbReference>
<dbReference type="SUPFAM" id="SSF52091">
    <property type="entry name" value="SpoIIaa-like"/>
    <property type="match status" value="1"/>
</dbReference>
<gene>
    <name evidence="4" type="ORF">Afe05nite_33570</name>
</gene>
<evidence type="ECO:0000313" key="5">
    <source>
        <dbReference type="Proteomes" id="UP000598174"/>
    </source>
</evidence>
<protein>
    <recommendedName>
        <fullName evidence="2">Anti-sigma factor antagonist</fullName>
    </recommendedName>
</protein>
<dbReference type="GO" id="GO:0043856">
    <property type="term" value="F:anti-sigma factor antagonist activity"/>
    <property type="evidence" value="ECO:0007669"/>
    <property type="project" value="InterPro"/>
</dbReference>
<dbReference type="Proteomes" id="UP000598174">
    <property type="component" value="Unassembled WGS sequence"/>
</dbReference>